<dbReference type="EMBL" id="BAAATE010000011">
    <property type="protein sequence ID" value="GAA2666919.1"/>
    <property type="molecule type" value="Genomic_DNA"/>
</dbReference>
<feature type="region of interest" description="Disordered" evidence="1">
    <location>
        <begin position="1"/>
        <end position="21"/>
    </location>
</feature>
<organism evidence="2 3">
    <name type="scientific">Nonomuraea recticatena</name>
    <dbReference type="NCBI Taxonomy" id="46178"/>
    <lineage>
        <taxon>Bacteria</taxon>
        <taxon>Bacillati</taxon>
        <taxon>Actinomycetota</taxon>
        <taxon>Actinomycetes</taxon>
        <taxon>Streptosporangiales</taxon>
        <taxon>Streptosporangiaceae</taxon>
        <taxon>Nonomuraea</taxon>
    </lineage>
</organism>
<gene>
    <name evidence="2" type="ORF">GCM10010412_044140</name>
</gene>
<proteinExistence type="predicted"/>
<accession>A0ABP6EH74</accession>
<evidence type="ECO:0000313" key="3">
    <source>
        <dbReference type="Proteomes" id="UP001501666"/>
    </source>
</evidence>
<protein>
    <submittedName>
        <fullName evidence="2">Uncharacterized protein</fullName>
    </submittedName>
</protein>
<feature type="region of interest" description="Disordered" evidence="1">
    <location>
        <begin position="93"/>
        <end position="112"/>
    </location>
</feature>
<evidence type="ECO:0000256" key="1">
    <source>
        <dbReference type="SAM" id="MobiDB-lite"/>
    </source>
</evidence>
<sequence length="112" mass="12015">MREHPVLGRGRPRRAAVRHTLSAARRSALRAVRGGALRLVGRGALRCARGRALREPPSNGGLGTELGPSPTHVAFALLTRLVRVHFHPQEATEARHRGVPYTQGVNPAVNAG</sequence>
<keyword evidence="3" id="KW-1185">Reference proteome</keyword>
<comment type="caution">
    <text evidence="2">The sequence shown here is derived from an EMBL/GenBank/DDBJ whole genome shotgun (WGS) entry which is preliminary data.</text>
</comment>
<evidence type="ECO:0000313" key="2">
    <source>
        <dbReference type="EMBL" id="GAA2666919.1"/>
    </source>
</evidence>
<name>A0ABP6EH74_9ACTN</name>
<reference evidence="3" key="1">
    <citation type="journal article" date="2019" name="Int. J. Syst. Evol. Microbiol.">
        <title>The Global Catalogue of Microorganisms (GCM) 10K type strain sequencing project: providing services to taxonomists for standard genome sequencing and annotation.</title>
        <authorList>
            <consortium name="The Broad Institute Genomics Platform"/>
            <consortium name="The Broad Institute Genome Sequencing Center for Infectious Disease"/>
            <person name="Wu L."/>
            <person name="Ma J."/>
        </authorList>
    </citation>
    <scope>NUCLEOTIDE SEQUENCE [LARGE SCALE GENOMIC DNA]</scope>
    <source>
        <strain evidence="3">JCM 6835</strain>
    </source>
</reference>
<dbReference type="Proteomes" id="UP001501666">
    <property type="component" value="Unassembled WGS sequence"/>
</dbReference>